<name>A0A2S7YNP1_BEABA</name>
<sequence>MPRVVAWARLSNMVMRGVSATPYSGKKGITALVFVGLDELQDGAAEEDGTVGEMSATEQKGQATGRPALRTSSL</sequence>
<protein>
    <submittedName>
        <fullName evidence="2">Uncharacterized protein</fullName>
    </submittedName>
</protein>
<feature type="region of interest" description="Disordered" evidence="1">
    <location>
        <begin position="46"/>
        <end position="74"/>
    </location>
</feature>
<evidence type="ECO:0000313" key="2">
    <source>
        <dbReference type="EMBL" id="PQK17677.1"/>
    </source>
</evidence>
<dbReference type="EMBL" id="JRHA01000008">
    <property type="protein sequence ID" value="PQK17677.1"/>
    <property type="molecule type" value="Genomic_DNA"/>
</dbReference>
<comment type="caution">
    <text evidence="2">The sequence shown here is derived from an EMBL/GenBank/DDBJ whole genome shotgun (WGS) entry which is preliminary data.</text>
</comment>
<reference evidence="2 3" key="1">
    <citation type="submission" date="2016-07" db="EMBL/GenBank/DDBJ databases">
        <title>Comparative genomics of the entomopathogenic fungus Beauveria bassiana.</title>
        <authorList>
            <person name="Valero Jimenez C.A."/>
            <person name="Zwaan B.J."/>
            <person name="Van Kan J.A."/>
            <person name="Takken W."/>
            <person name="Debets A.J."/>
            <person name="Schoustra S.E."/>
            <person name="Koenraadt C.J."/>
        </authorList>
    </citation>
    <scope>NUCLEOTIDE SEQUENCE [LARGE SCALE GENOMIC DNA]</scope>
    <source>
        <strain evidence="2 3">ARSEF 8028</strain>
    </source>
</reference>
<proteinExistence type="predicted"/>
<gene>
    <name evidence="2" type="ORF">BB8028_0008g01860</name>
</gene>
<dbReference type="Proteomes" id="UP000237441">
    <property type="component" value="Unassembled WGS sequence"/>
</dbReference>
<evidence type="ECO:0000256" key="1">
    <source>
        <dbReference type="SAM" id="MobiDB-lite"/>
    </source>
</evidence>
<dbReference type="AlphaFoldDB" id="A0A2S7YNP1"/>
<organism evidence="2 3">
    <name type="scientific">Beauveria bassiana</name>
    <name type="common">White muscardine disease fungus</name>
    <name type="synonym">Tritirachium shiotae</name>
    <dbReference type="NCBI Taxonomy" id="176275"/>
    <lineage>
        <taxon>Eukaryota</taxon>
        <taxon>Fungi</taxon>
        <taxon>Dikarya</taxon>
        <taxon>Ascomycota</taxon>
        <taxon>Pezizomycotina</taxon>
        <taxon>Sordariomycetes</taxon>
        <taxon>Hypocreomycetidae</taxon>
        <taxon>Hypocreales</taxon>
        <taxon>Cordycipitaceae</taxon>
        <taxon>Beauveria</taxon>
    </lineage>
</organism>
<evidence type="ECO:0000313" key="3">
    <source>
        <dbReference type="Proteomes" id="UP000237441"/>
    </source>
</evidence>
<accession>A0A2S7YNP1</accession>